<name>A0A7W2ET33_9BURK</name>
<sequence length="579" mass="60560">MNRFNISTRLFILIGLIATLLITVGLLGLNGMSHANTGLKTVYEDRVIPMGQLMDVQRLILRNRLDMSNTVALSSPETTKANLEDMERNVEGINKTWLAYMGTVLTAQEAGIAKAFQDARARYLEVVIKPAMAAMRANDLNALRAIVVEKDAATYAAIRNNIVALSDLQLAEAKHEYDAAQDRYSTVRMVSLAAMVLGLGFAALFGWAIVRGITRSLAMAMRTTHAVAGGDLTTHIELDGKDEIATLLQALAVMQGNLIKVVGAVRDGSVSVASASTQIAQGNMDLSGRTESQASALEQTAASMEELSSTVKQNADNARQANVLAQTASGVAVQGGQVVSQVVDTMKGISEASRKISDIIGVIDGIAFQTNILALNAAVEAARAGEQGRGFAVVATEVRSLAGRSAEAAKEIKQLIGASVEQVEQGSSLVDQAGQTMDEVVNAIQRVTDIMAEISSASLEQSAGVTQVGEAVTQMDENTQQNAALVEEMAAAASALNGQATELVQAVAVFQLHPSGGAARPAPVDRLHVVPAQVPAPAPAPAPARAAAAPAKASAPATSRLRGASSATPASAMEEWEEF</sequence>
<dbReference type="SMART" id="SM00283">
    <property type="entry name" value="MA"/>
    <property type="match status" value="1"/>
</dbReference>
<evidence type="ECO:0000313" key="17">
    <source>
        <dbReference type="Proteomes" id="UP000534388"/>
    </source>
</evidence>
<keyword evidence="8 13" id="KW-0472">Membrane</keyword>
<dbReference type="InterPro" id="IPR003122">
    <property type="entry name" value="Tar_rcpt_lig-bd"/>
</dbReference>
<evidence type="ECO:0000256" key="9">
    <source>
        <dbReference type="ARBA" id="ARBA00023224"/>
    </source>
</evidence>
<dbReference type="FunFam" id="1.10.287.950:FF:000001">
    <property type="entry name" value="Methyl-accepting chemotaxis sensory transducer"/>
    <property type="match status" value="1"/>
</dbReference>
<dbReference type="RefSeq" id="WP_182163372.1">
    <property type="nucleotide sequence ID" value="NZ_JACEZT010000008.1"/>
</dbReference>
<dbReference type="InterPro" id="IPR004089">
    <property type="entry name" value="MCPsignal_dom"/>
</dbReference>
<evidence type="ECO:0000256" key="8">
    <source>
        <dbReference type="ARBA" id="ARBA00023136"/>
    </source>
</evidence>
<feature type="compositionally biased region" description="Low complexity" evidence="12">
    <location>
        <begin position="543"/>
        <end position="557"/>
    </location>
</feature>
<dbReference type="PANTHER" id="PTHR43531">
    <property type="entry name" value="PROTEIN ICFG"/>
    <property type="match status" value="1"/>
</dbReference>
<feature type="transmembrane region" description="Helical" evidence="13">
    <location>
        <begin position="190"/>
        <end position="210"/>
    </location>
</feature>
<evidence type="ECO:0000256" key="5">
    <source>
        <dbReference type="ARBA" id="ARBA00022519"/>
    </source>
</evidence>
<evidence type="ECO:0000256" key="7">
    <source>
        <dbReference type="ARBA" id="ARBA00022989"/>
    </source>
</evidence>
<feature type="domain" description="Methyl-accepting transducer" evidence="14">
    <location>
        <begin position="268"/>
        <end position="497"/>
    </location>
</feature>
<dbReference type="Pfam" id="PF02203">
    <property type="entry name" value="TarH"/>
    <property type="match status" value="1"/>
</dbReference>
<proteinExistence type="inferred from homology"/>
<evidence type="ECO:0000259" key="14">
    <source>
        <dbReference type="PROSITE" id="PS50111"/>
    </source>
</evidence>
<evidence type="ECO:0000256" key="1">
    <source>
        <dbReference type="ARBA" id="ARBA00004429"/>
    </source>
</evidence>
<dbReference type="Pfam" id="PF00672">
    <property type="entry name" value="HAMP"/>
    <property type="match status" value="1"/>
</dbReference>
<dbReference type="InterPro" id="IPR051310">
    <property type="entry name" value="MCP_chemotaxis"/>
</dbReference>
<accession>A0A7W2ET33</accession>
<dbReference type="PROSITE" id="PS50885">
    <property type="entry name" value="HAMP"/>
    <property type="match status" value="1"/>
</dbReference>
<dbReference type="PROSITE" id="PS50111">
    <property type="entry name" value="CHEMOTAXIS_TRANSDUC_2"/>
    <property type="match status" value="1"/>
</dbReference>
<dbReference type="InterPro" id="IPR003660">
    <property type="entry name" value="HAMP_dom"/>
</dbReference>
<dbReference type="CDD" id="cd11386">
    <property type="entry name" value="MCP_signal"/>
    <property type="match status" value="1"/>
</dbReference>
<keyword evidence="17" id="KW-1185">Reference proteome</keyword>
<evidence type="ECO:0000256" key="3">
    <source>
        <dbReference type="ARBA" id="ARBA00022481"/>
    </source>
</evidence>
<dbReference type="GO" id="GO:0007165">
    <property type="term" value="P:signal transduction"/>
    <property type="evidence" value="ECO:0007669"/>
    <property type="project" value="UniProtKB-KW"/>
</dbReference>
<dbReference type="GO" id="GO:0005886">
    <property type="term" value="C:plasma membrane"/>
    <property type="evidence" value="ECO:0007669"/>
    <property type="project" value="UniProtKB-SubCell"/>
</dbReference>
<keyword evidence="3" id="KW-0488">Methylation</keyword>
<evidence type="ECO:0000256" key="12">
    <source>
        <dbReference type="SAM" id="MobiDB-lite"/>
    </source>
</evidence>
<dbReference type="GO" id="GO:0006935">
    <property type="term" value="P:chemotaxis"/>
    <property type="evidence" value="ECO:0007669"/>
    <property type="project" value="UniProtKB-KW"/>
</dbReference>
<dbReference type="GO" id="GO:0004888">
    <property type="term" value="F:transmembrane signaling receptor activity"/>
    <property type="evidence" value="ECO:0007669"/>
    <property type="project" value="InterPro"/>
</dbReference>
<dbReference type="SUPFAM" id="SSF58104">
    <property type="entry name" value="Methyl-accepting chemotaxis protein (MCP) signaling domain"/>
    <property type="match status" value="1"/>
</dbReference>
<protein>
    <submittedName>
        <fullName evidence="16">MCP four helix bundle domain-containing protein</fullName>
    </submittedName>
</protein>
<comment type="similarity">
    <text evidence="10">Belongs to the methyl-accepting chemotaxis (MCP) protein family.</text>
</comment>
<keyword evidence="9 11" id="KW-0807">Transducer</keyword>
<dbReference type="Proteomes" id="UP000534388">
    <property type="component" value="Unassembled WGS sequence"/>
</dbReference>
<evidence type="ECO:0000256" key="11">
    <source>
        <dbReference type="PROSITE-ProRule" id="PRU00284"/>
    </source>
</evidence>
<evidence type="ECO:0000256" key="10">
    <source>
        <dbReference type="ARBA" id="ARBA00029447"/>
    </source>
</evidence>
<keyword evidence="6 13" id="KW-0812">Transmembrane</keyword>
<evidence type="ECO:0000256" key="13">
    <source>
        <dbReference type="SAM" id="Phobius"/>
    </source>
</evidence>
<dbReference type="Pfam" id="PF00015">
    <property type="entry name" value="MCPsignal"/>
    <property type="match status" value="1"/>
</dbReference>
<keyword evidence="2" id="KW-1003">Cell membrane</keyword>
<evidence type="ECO:0000256" key="2">
    <source>
        <dbReference type="ARBA" id="ARBA00022475"/>
    </source>
</evidence>
<comment type="subcellular location">
    <subcellularLocation>
        <location evidence="1">Cell inner membrane</location>
        <topology evidence="1">Multi-pass membrane protein</topology>
    </subcellularLocation>
</comment>
<keyword evidence="5" id="KW-0997">Cell inner membrane</keyword>
<dbReference type="EMBL" id="JACEZT010000008">
    <property type="protein sequence ID" value="MBA5638122.1"/>
    <property type="molecule type" value="Genomic_DNA"/>
</dbReference>
<keyword evidence="7 13" id="KW-1133">Transmembrane helix</keyword>
<dbReference type="PANTHER" id="PTHR43531:SF14">
    <property type="entry name" value="METHYL-ACCEPTING CHEMOTAXIS PROTEIN I-RELATED"/>
    <property type="match status" value="1"/>
</dbReference>
<dbReference type="AlphaFoldDB" id="A0A7W2ET33"/>
<feature type="domain" description="HAMP" evidence="15">
    <location>
        <begin position="211"/>
        <end position="263"/>
    </location>
</feature>
<keyword evidence="4" id="KW-0145">Chemotaxis</keyword>
<feature type="transmembrane region" description="Helical" evidence="13">
    <location>
        <begin position="6"/>
        <end position="29"/>
    </location>
</feature>
<organism evidence="16 17">
    <name type="scientific">Rugamonas brunnea</name>
    <dbReference type="NCBI Taxonomy" id="2758569"/>
    <lineage>
        <taxon>Bacteria</taxon>
        <taxon>Pseudomonadati</taxon>
        <taxon>Pseudomonadota</taxon>
        <taxon>Betaproteobacteria</taxon>
        <taxon>Burkholderiales</taxon>
        <taxon>Oxalobacteraceae</taxon>
        <taxon>Telluria group</taxon>
        <taxon>Rugamonas</taxon>
    </lineage>
</organism>
<comment type="caution">
    <text evidence="16">The sequence shown here is derived from an EMBL/GenBank/DDBJ whole genome shotgun (WGS) entry which is preliminary data.</text>
</comment>
<feature type="region of interest" description="Disordered" evidence="12">
    <location>
        <begin position="537"/>
        <end position="579"/>
    </location>
</feature>
<dbReference type="InterPro" id="IPR004090">
    <property type="entry name" value="Chemotax_Me-accpt_rcpt"/>
</dbReference>
<dbReference type="PRINTS" id="PR00260">
    <property type="entry name" value="CHEMTRNSDUCR"/>
</dbReference>
<evidence type="ECO:0000256" key="6">
    <source>
        <dbReference type="ARBA" id="ARBA00022692"/>
    </source>
</evidence>
<dbReference type="Gene3D" id="1.10.287.950">
    <property type="entry name" value="Methyl-accepting chemotaxis protein"/>
    <property type="match status" value="1"/>
</dbReference>
<dbReference type="SMART" id="SM00304">
    <property type="entry name" value="HAMP"/>
    <property type="match status" value="1"/>
</dbReference>
<evidence type="ECO:0000256" key="4">
    <source>
        <dbReference type="ARBA" id="ARBA00022500"/>
    </source>
</evidence>
<gene>
    <name evidence="16" type="ORF">H3H37_13765</name>
</gene>
<dbReference type="CDD" id="cd06225">
    <property type="entry name" value="HAMP"/>
    <property type="match status" value="1"/>
</dbReference>
<reference evidence="16 17" key="1">
    <citation type="submission" date="2020-07" db="EMBL/GenBank/DDBJ databases">
        <title>Novel species isolated from subtropical streams in China.</title>
        <authorList>
            <person name="Lu H."/>
        </authorList>
    </citation>
    <scope>NUCLEOTIDE SEQUENCE [LARGE SCALE GENOMIC DNA]</scope>
    <source>
        <strain evidence="16 17">LX20W</strain>
    </source>
</reference>
<evidence type="ECO:0000313" key="16">
    <source>
        <dbReference type="EMBL" id="MBA5638122.1"/>
    </source>
</evidence>
<evidence type="ECO:0000259" key="15">
    <source>
        <dbReference type="PROSITE" id="PS50885"/>
    </source>
</evidence>